<dbReference type="Proteomes" id="UP001152799">
    <property type="component" value="Chromosome 10"/>
</dbReference>
<feature type="signal peptide" evidence="1">
    <location>
        <begin position="1"/>
        <end position="20"/>
    </location>
</feature>
<gene>
    <name evidence="2" type="ORF">CEUTPL_LOCUS2484</name>
</gene>
<evidence type="ECO:0000313" key="3">
    <source>
        <dbReference type="Proteomes" id="UP001152799"/>
    </source>
</evidence>
<proteinExistence type="predicted"/>
<evidence type="ECO:0000256" key="1">
    <source>
        <dbReference type="SAM" id="SignalP"/>
    </source>
</evidence>
<feature type="chain" id="PRO_5040348858" evidence="1">
    <location>
        <begin position="21"/>
        <end position="156"/>
    </location>
</feature>
<protein>
    <submittedName>
        <fullName evidence="2">Uncharacterized protein</fullName>
    </submittedName>
</protein>
<evidence type="ECO:0000313" key="2">
    <source>
        <dbReference type="EMBL" id="CAH1123481.1"/>
    </source>
</evidence>
<accession>A0A9P0DKL5</accession>
<keyword evidence="1" id="KW-0732">Signal</keyword>
<sequence>MRFIIGSLFLLCIIISMTNAGNSKNTAKLEDSNNISDEKPKKFIGRIERGKVLVLKNNKAINSDDESEEKVCQKYDKNNCNDNSSSEEQKHKQKIKYSIKFKHEKQQKHKNNNEEMRIIKLHKNELKQYGKEDLDEDSDEDERPFIKKRLRFDEDD</sequence>
<dbReference type="AlphaFoldDB" id="A0A9P0DKL5"/>
<organism evidence="2 3">
    <name type="scientific">Ceutorhynchus assimilis</name>
    <name type="common">cabbage seed weevil</name>
    <dbReference type="NCBI Taxonomy" id="467358"/>
    <lineage>
        <taxon>Eukaryota</taxon>
        <taxon>Metazoa</taxon>
        <taxon>Ecdysozoa</taxon>
        <taxon>Arthropoda</taxon>
        <taxon>Hexapoda</taxon>
        <taxon>Insecta</taxon>
        <taxon>Pterygota</taxon>
        <taxon>Neoptera</taxon>
        <taxon>Endopterygota</taxon>
        <taxon>Coleoptera</taxon>
        <taxon>Polyphaga</taxon>
        <taxon>Cucujiformia</taxon>
        <taxon>Curculionidae</taxon>
        <taxon>Ceutorhynchinae</taxon>
        <taxon>Ceutorhynchus</taxon>
    </lineage>
</organism>
<reference evidence="2" key="1">
    <citation type="submission" date="2022-01" db="EMBL/GenBank/DDBJ databases">
        <authorList>
            <person name="King R."/>
        </authorList>
    </citation>
    <scope>NUCLEOTIDE SEQUENCE</scope>
</reference>
<name>A0A9P0DKL5_9CUCU</name>
<dbReference type="EMBL" id="OU892286">
    <property type="protein sequence ID" value="CAH1123481.1"/>
    <property type="molecule type" value="Genomic_DNA"/>
</dbReference>
<keyword evidence="3" id="KW-1185">Reference proteome</keyword>
<dbReference type="OrthoDB" id="6783530at2759"/>